<evidence type="ECO:0000313" key="7">
    <source>
        <dbReference type="Proteomes" id="UP000595703"/>
    </source>
</evidence>
<dbReference type="PROSITE" id="PS50949">
    <property type="entry name" value="HTH_GNTR"/>
    <property type="match status" value="1"/>
</dbReference>
<name>A0A7U3VSY0_9ACTN</name>
<dbReference type="CDD" id="cd07377">
    <property type="entry name" value="WHTH_GntR"/>
    <property type="match status" value="1"/>
</dbReference>
<evidence type="ECO:0000256" key="1">
    <source>
        <dbReference type="ARBA" id="ARBA00023015"/>
    </source>
</evidence>
<reference evidence="6 7" key="2">
    <citation type="journal article" date="2011" name="J. Antibiot.">
        <title>Furaquinocins I and J: novel polyketide isoprenoid hybrid compounds from Streptomyces reveromyceticus SN-593.</title>
        <authorList>
            <person name="Panthee S."/>
            <person name="Takahashi S."/>
            <person name="Takagi H."/>
            <person name="Nogawa T."/>
            <person name="Oowada E."/>
            <person name="Uramoto M."/>
            <person name="Osada H."/>
        </authorList>
    </citation>
    <scope>NUCLEOTIDE SEQUENCE [LARGE SCALE GENOMIC DNA]</scope>
    <source>
        <strain evidence="6 7">SN-593</strain>
    </source>
</reference>
<feature type="region of interest" description="Disordered" evidence="4">
    <location>
        <begin position="1"/>
        <end position="25"/>
    </location>
</feature>
<dbReference type="RefSeq" id="WP_202238250.1">
    <property type="nucleotide sequence ID" value="NZ_AP018365.1"/>
</dbReference>
<protein>
    <submittedName>
        <fullName evidence="6">Putative GntR family transcriptional regulator</fullName>
    </submittedName>
</protein>
<dbReference type="GO" id="GO:0003700">
    <property type="term" value="F:DNA-binding transcription factor activity"/>
    <property type="evidence" value="ECO:0007669"/>
    <property type="project" value="InterPro"/>
</dbReference>
<dbReference type="PRINTS" id="PR00035">
    <property type="entry name" value="HTHGNTR"/>
</dbReference>
<keyword evidence="2" id="KW-0238">DNA-binding</keyword>
<accession>A0A7U3VSY0</accession>
<dbReference type="InterPro" id="IPR000524">
    <property type="entry name" value="Tscrpt_reg_HTH_GntR"/>
</dbReference>
<dbReference type="SUPFAM" id="SSF46785">
    <property type="entry name" value="Winged helix' DNA-binding domain"/>
    <property type="match status" value="1"/>
</dbReference>
<dbReference type="Gene3D" id="1.20.120.530">
    <property type="entry name" value="GntR ligand-binding domain-like"/>
    <property type="match status" value="1"/>
</dbReference>
<keyword evidence="7" id="KW-1185">Reference proteome</keyword>
<dbReference type="GO" id="GO:0003677">
    <property type="term" value="F:DNA binding"/>
    <property type="evidence" value="ECO:0007669"/>
    <property type="project" value="UniProtKB-KW"/>
</dbReference>
<reference evidence="6 7" key="1">
    <citation type="journal article" date="2010" name="J. Bacteriol.">
        <title>Biochemical characterization of a novel indole prenyltransferase from Streptomyces sp. SN-593.</title>
        <authorList>
            <person name="Takahashi S."/>
            <person name="Takagi H."/>
            <person name="Toyoda A."/>
            <person name="Uramoto M."/>
            <person name="Nogawa T."/>
            <person name="Ueki M."/>
            <person name="Sakaki Y."/>
            <person name="Osada H."/>
        </authorList>
    </citation>
    <scope>NUCLEOTIDE SEQUENCE [LARGE SCALE GENOMIC DNA]</scope>
    <source>
        <strain evidence="6 7">SN-593</strain>
    </source>
</reference>
<dbReference type="PANTHER" id="PTHR43537:SF24">
    <property type="entry name" value="GLUCONATE OPERON TRANSCRIPTIONAL REPRESSOR"/>
    <property type="match status" value="1"/>
</dbReference>
<dbReference type="SUPFAM" id="SSF48008">
    <property type="entry name" value="GntR ligand-binding domain-like"/>
    <property type="match status" value="1"/>
</dbReference>
<evidence type="ECO:0000256" key="2">
    <source>
        <dbReference type="ARBA" id="ARBA00023125"/>
    </source>
</evidence>
<keyword evidence="1" id="KW-0805">Transcription regulation</keyword>
<dbReference type="Pfam" id="PF07729">
    <property type="entry name" value="FCD"/>
    <property type="match status" value="1"/>
</dbReference>
<dbReference type="InterPro" id="IPR036390">
    <property type="entry name" value="WH_DNA-bd_sf"/>
</dbReference>
<dbReference type="InterPro" id="IPR008920">
    <property type="entry name" value="TF_FadR/GntR_C"/>
</dbReference>
<dbReference type="EMBL" id="AP018365">
    <property type="protein sequence ID" value="BBB02310.1"/>
    <property type="molecule type" value="Genomic_DNA"/>
</dbReference>
<gene>
    <name evidence="6" type="ORF">RVR_10195</name>
</gene>
<evidence type="ECO:0000313" key="6">
    <source>
        <dbReference type="EMBL" id="BBB02310.1"/>
    </source>
</evidence>
<reference evidence="6 7" key="4">
    <citation type="journal article" date="2020" name="Sci. Rep.">
        <title>beta-carboline chemical signals induce reveromycin production through a LuxR family regulator in Streptomyces sp. SN-593.</title>
        <authorList>
            <person name="Panthee S."/>
            <person name="Kito N."/>
            <person name="Hayashi T."/>
            <person name="Shimizu T."/>
            <person name="Ishikawa J."/>
            <person name="Hamamoto H."/>
            <person name="Osada H."/>
            <person name="Takahashi S."/>
        </authorList>
    </citation>
    <scope>NUCLEOTIDE SEQUENCE [LARGE SCALE GENOMIC DNA]</scope>
    <source>
        <strain evidence="6 7">SN-593</strain>
    </source>
</reference>
<dbReference type="AlphaFoldDB" id="A0A7U3VSY0"/>
<organism evidence="6 7">
    <name type="scientific">Actinacidiphila reveromycinica</name>
    <dbReference type="NCBI Taxonomy" id="659352"/>
    <lineage>
        <taxon>Bacteria</taxon>
        <taxon>Bacillati</taxon>
        <taxon>Actinomycetota</taxon>
        <taxon>Actinomycetes</taxon>
        <taxon>Kitasatosporales</taxon>
        <taxon>Streptomycetaceae</taxon>
        <taxon>Actinacidiphila</taxon>
    </lineage>
</organism>
<dbReference type="Pfam" id="PF00392">
    <property type="entry name" value="GntR"/>
    <property type="match status" value="1"/>
</dbReference>
<dbReference type="SMART" id="SM00895">
    <property type="entry name" value="FCD"/>
    <property type="match status" value="1"/>
</dbReference>
<reference evidence="6 7" key="3">
    <citation type="journal article" date="2011" name="Nat. Chem. Biol.">
        <title>Reveromycin A biosynthesis uses RevG and RevJ for stereospecific spiroacetal formation.</title>
        <authorList>
            <person name="Takahashi S."/>
            <person name="Toyoda A."/>
            <person name="Sekiyama Y."/>
            <person name="Takagi H."/>
            <person name="Nogawa T."/>
            <person name="Uramoto M."/>
            <person name="Suzuki R."/>
            <person name="Koshino H."/>
            <person name="Kumano T."/>
            <person name="Panthee S."/>
            <person name="Dairi T."/>
            <person name="Ishikawa J."/>
            <person name="Ikeda H."/>
            <person name="Sakaki Y."/>
            <person name="Osada H."/>
        </authorList>
    </citation>
    <scope>NUCLEOTIDE SEQUENCE [LARGE SCALE GENOMIC DNA]</scope>
    <source>
        <strain evidence="6 7">SN-593</strain>
    </source>
</reference>
<dbReference type="SMART" id="SM00345">
    <property type="entry name" value="HTH_GNTR"/>
    <property type="match status" value="1"/>
</dbReference>
<dbReference type="Gene3D" id="1.10.10.10">
    <property type="entry name" value="Winged helix-like DNA-binding domain superfamily/Winged helix DNA-binding domain"/>
    <property type="match status" value="1"/>
</dbReference>
<feature type="compositionally biased region" description="Low complexity" evidence="4">
    <location>
        <begin position="9"/>
        <end position="25"/>
    </location>
</feature>
<feature type="domain" description="HTH gntR-type" evidence="5">
    <location>
        <begin position="25"/>
        <end position="92"/>
    </location>
</feature>
<dbReference type="KEGG" id="arev:RVR_10195"/>
<keyword evidence="3" id="KW-0804">Transcription</keyword>
<dbReference type="InterPro" id="IPR036388">
    <property type="entry name" value="WH-like_DNA-bd_sf"/>
</dbReference>
<proteinExistence type="predicted"/>
<dbReference type="Proteomes" id="UP000595703">
    <property type="component" value="Chromosome"/>
</dbReference>
<dbReference type="PANTHER" id="PTHR43537">
    <property type="entry name" value="TRANSCRIPTIONAL REGULATOR, GNTR FAMILY"/>
    <property type="match status" value="1"/>
</dbReference>
<evidence type="ECO:0000259" key="5">
    <source>
        <dbReference type="PROSITE" id="PS50949"/>
    </source>
</evidence>
<dbReference type="InterPro" id="IPR011711">
    <property type="entry name" value="GntR_C"/>
</dbReference>
<sequence length="236" mass="25682">MTSRPAGRATADAPSARSAPSPAEPSLAVRTYTSLRRRILVGAYPQGSRLPEQKIAEDLSVSRVPLREAIQQLETDGLVRTVPRRGAVVDTWTTQAIHDLFDVRLAVEVAAAGLAARRMADGRDATDMEAALARSHRHLDATGEHDHLSVAEASAAFHEAVVLSTDNALMVSLMNAVVSRMVWLFYLTSGRDQNLACQEHHELFDAIRSGHQRTAESVAYAHIERGRIPTLSAFGE</sequence>
<evidence type="ECO:0000256" key="3">
    <source>
        <dbReference type="ARBA" id="ARBA00023163"/>
    </source>
</evidence>
<evidence type="ECO:0000256" key="4">
    <source>
        <dbReference type="SAM" id="MobiDB-lite"/>
    </source>
</evidence>